<feature type="transmembrane region" description="Helical" evidence="5">
    <location>
        <begin position="40"/>
        <end position="64"/>
    </location>
</feature>
<feature type="transmembrane region" description="Helical" evidence="5">
    <location>
        <begin position="249"/>
        <end position="270"/>
    </location>
</feature>
<feature type="transmembrane region" description="Helical" evidence="5">
    <location>
        <begin position="443"/>
        <end position="462"/>
    </location>
</feature>
<gene>
    <name evidence="8" type="primary">LOC113499072</name>
</gene>
<feature type="transmembrane region" description="Helical" evidence="5">
    <location>
        <begin position="128"/>
        <end position="148"/>
    </location>
</feature>
<evidence type="ECO:0000256" key="5">
    <source>
        <dbReference type="SAM" id="Phobius"/>
    </source>
</evidence>
<feature type="transmembrane region" description="Helical" evidence="5">
    <location>
        <begin position="410"/>
        <end position="431"/>
    </location>
</feature>
<keyword evidence="7" id="KW-1185">Reference proteome</keyword>
<proteinExistence type="predicted"/>
<dbReference type="AlphaFoldDB" id="A0A7E5W3K7"/>
<evidence type="ECO:0000256" key="1">
    <source>
        <dbReference type="ARBA" id="ARBA00004141"/>
    </source>
</evidence>
<evidence type="ECO:0000313" key="7">
    <source>
        <dbReference type="Proteomes" id="UP000322000"/>
    </source>
</evidence>
<dbReference type="InterPro" id="IPR011701">
    <property type="entry name" value="MFS"/>
</dbReference>
<dbReference type="Pfam" id="PF07690">
    <property type="entry name" value="MFS_1"/>
    <property type="match status" value="1"/>
</dbReference>
<keyword evidence="2 5" id="KW-0812">Transmembrane</keyword>
<dbReference type="InParanoid" id="A0A7E5W3K7"/>
<feature type="transmembrane region" description="Helical" evidence="5">
    <location>
        <begin position="474"/>
        <end position="497"/>
    </location>
</feature>
<dbReference type="InterPro" id="IPR020846">
    <property type="entry name" value="MFS_dom"/>
</dbReference>
<feature type="transmembrane region" description="Helical" evidence="5">
    <location>
        <begin position="155"/>
        <end position="174"/>
    </location>
</feature>
<dbReference type="PANTHER" id="PTHR11662">
    <property type="entry name" value="SOLUTE CARRIER FAMILY 17"/>
    <property type="match status" value="1"/>
</dbReference>
<comment type="subcellular location">
    <subcellularLocation>
        <location evidence="1">Membrane</location>
        <topology evidence="1">Multi-pass membrane protein</topology>
    </subcellularLocation>
</comment>
<feature type="domain" description="Major facilitator superfamily (MFS) profile" evidence="6">
    <location>
        <begin position="85"/>
        <end position="502"/>
    </location>
</feature>
<organism evidence="7 8">
    <name type="scientific">Trichoplusia ni</name>
    <name type="common">Cabbage looper</name>
    <dbReference type="NCBI Taxonomy" id="7111"/>
    <lineage>
        <taxon>Eukaryota</taxon>
        <taxon>Metazoa</taxon>
        <taxon>Ecdysozoa</taxon>
        <taxon>Arthropoda</taxon>
        <taxon>Hexapoda</taxon>
        <taxon>Insecta</taxon>
        <taxon>Pterygota</taxon>
        <taxon>Neoptera</taxon>
        <taxon>Endopterygota</taxon>
        <taxon>Lepidoptera</taxon>
        <taxon>Glossata</taxon>
        <taxon>Ditrysia</taxon>
        <taxon>Noctuoidea</taxon>
        <taxon>Noctuidae</taxon>
        <taxon>Plusiinae</taxon>
        <taxon>Trichoplusia</taxon>
    </lineage>
</organism>
<dbReference type="SUPFAM" id="SSF103473">
    <property type="entry name" value="MFS general substrate transporter"/>
    <property type="match status" value="1"/>
</dbReference>
<dbReference type="GO" id="GO:0006820">
    <property type="term" value="P:monoatomic anion transport"/>
    <property type="evidence" value="ECO:0007669"/>
    <property type="project" value="TreeGrafter"/>
</dbReference>
<reference evidence="8" key="1">
    <citation type="submission" date="2025-08" db="UniProtKB">
        <authorList>
            <consortium name="RefSeq"/>
        </authorList>
    </citation>
    <scope>IDENTIFICATION</scope>
</reference>
<evidence type="ECO:0000256" key="3">
    <source>
        <dbReference type="ARBA" id="ARBA00022989"/>
    </source>
</evidence>
<dbReference type="KEGG" id="tnl:113499072"/>
<evidence type="ECO:0000256" key="2">
    <source>
        <dbReference type="ARBA" id="ARBA00022692"/>
    </source>
</evidence>
<dbReference type="OrthoDB" id="2985014at2759"/>
<evidence type="ECO:0000256" key="4">
    <source>
        <dbReference type="ARBA" id="ARBA00023136"/>
    </source>
</evidence>
<dbReference type="PROSITE" id="PS50850">
    <property type="entry name" value="MFS"/>
    <property type="match status" value="1"/>
</dbReference>
<evidence type="ECO:0000313" key="8">
    <source>
        <dbReference type="RefSeq" id="XP_026735214.1"/>
    </source>
</evidence>
<dbReference type="Gene3D" id="1.20.1250.20">
    <property type="entry name" value="MFS general substrate transporter like domains"/>
    <property type="match status" value="2"/>
</dbReference>
<keyword evidence="4 5" id="KW-0472">Membrane</keyword>
<protein>
    <submittedName>
        <fullName evidence="8">Inorganic phosphate cotransporter</fullName>
    </submittedName>
</protein>
<dbReference type="PANTHER" id="PTHR11662:SF280">
    <property type="entry name" value="FI21844P1-RELATED"/>
    <property type="match status" value="1"/>
</dbReference>
<dbReference type="GO" id="GO:0016020">
    <property type="term" value="C:membrane"/>
    <property type="evidence" value="ECO:0007669"/>
    <property type="project" value="UniProtKB-SubCell"/>
</dbReference>
<feature type="transmembrane region" description="Helical" evidence="5">
    <location>
        <begin position="385"/>
        <end position="404"/>
    </location>
</feature>
<dbReference type="RefSeq" id="XP_026735214.1">
    <property type="nucleotide sequence ID" value="XM_026879413.1"/>
</dbReference>
<name>A0A7E5W3K7_TRINI</name>
<dbReference type="Proteomes" id="UP000322000">
    <property type="component" value="Chromosome 11"/>
</dbReference>
<dbReference type="InterPro" id="IPR050382">
    <property type="entry name" value="MFS_Na/Anion_cotransporter"/>
</dbReference>
<accession>A0A7E5W3K7</accession>
<feature type="transmembrane region" description="Helical" evidence="5">
    <location>
        <begin position="349"/>
        <end position="373"/>
    </location>
</feature>
<sequence length="532" mass="59570">MSENEKLQNYEYSKVATLDGVIEKENVPLKYGYGVRYIQLVIYFLCIVVCFIGRGHMGVTVVAMTSNFHRNAKVVEHHVINGIETNATTEYNATIKELNNTVIHESALDNITAKRYTTYDWPKSTQEMMLGSFFLGYCIMTFPIGLLTQRFGGKLPLQIALLVNGLVSVMTPWLTDLGGWKAVCACRIAQGLSQAGLYPSIQNLLAKWVPINERGTLTSYVYTGSTIGTVIAFQLSGLLSDSRWGWPSVFWAVGMVCLALFLVLTVFGAATPAQHSSISPEETNYIMGRIVEGKVRRPKTPWKAILRSRPMWATLTTHVGSGLIFVFYFTQMPSYIHYILGINVRSSGLLSSLPYVASFFTSLAFGMISDYLTNNKILSLRNARRIFNTFAQIGICLPLVLASFTTNQYVALFCLVFAMAAHVAIHVGWMVNHIDLTPNFSGTLMMLGNMLMNIFNVLLPILVSHVVTDVGNQIQWRIMFFIVASISLLCNIVFVVWMSADVQPWNDLDENDTCLEEMKPEYEEDKKEKSST</sequence>
<dbReference type="InterPro" id="IPR036259">
    <property type="entry name" value="MFS_trans_sf"/>
</dbReference>
<keyword evidence="3 5" id="KW-1133">Transmembrane helix</keyword>
<dbReference type="FunFam" id="1.20.1250.20:FF:000532">
    <property type="entry name" value="SLC (SoLute Carrier) homolog"/>
    <property type="match status" value="1"/>
</dbReference>
<dbReference type="GO" id="GO:0022857">
    <property type="term" value="F:transmembrane transporter activity"/>
    <property type="evidence" value="ECO:0007669"/>
    <property type="project" value="InterPro"/>
</dbReference>
<dbReference type="GeneID" id="113499072"/>
<evidence type="ECO:0000259" key="6">
    <source>
        <dbReference type="PROSITE" id="PS50850"/>
    </source>
</evidence>